<dbReference type="Gene3D" id="3.90.1070.10">
    <property type="match status" value="1"/>
</dbReference>
<dbReference type="InterPro" id="IPR023214">
    <property type="entry name" value="HAD_sf"/>
</dbReference>
<dbReference type="GO" id="GO:0016791">
    <property type="term" value="F:phosphatase activity"/>
    <property type="evidence" value="ECO:0007669"/>
    <property type="project" value="UniProtKB-ARBA"/>
</dbReference>
<keyword evidence="4" id="KW-0808">Transferase</keyword>
<evidence type="ECO:0000256" key="2">
    <source>
        <dbReference type="ARBA" id="ARBA00012536"/>
    </source>
</evidence>
<keyword evidence="10" id="KW-1185">Reference proteome</keyword>
<evidence type="ECO:0000313" key="10">
    <source>
        <dbReference type="Proteomes" id="UP000631421"/>
    </source>
</evidence>
<reference evidence="9" key="2">
    <citation type="submission" date="2020-08" db="EMBL/GenBank/DDBJ databases">
        <authorList>
            <person name="Chen M."/>
            <person name="Teng W."/>
            <person name="Zhao L."/>
            <person name="Hu C."/>
            <person name="Zhou Y."/>
            <person name="Han B."/>
            <person name="Song L."/>
            <person name="Shu W."/>
        </authorList>
    </citation>
    <scope>NUCLEOTIDE SEQUENCE</scope>
    <source>
        <strain evidence="9">FACHB-1277</strain>
    </source>
</reference>
<gene>
    <name evidence="9" type="ORF">H6F44_20860</name>
</gene>
<dbReference type="NCBIfam" id="TIGR01484">
    <property type="entry name" value="HAD-SF-IIB"/>
    <property type="match status" value="1"/>
</dbReference>
<dbReference type="InterPro" id="IPR012821">
    <property type="entry name" value="Sucrose_P_synth_Pase-like_dom"/>
</dbReference>
<dbReference type="InterPro" id="IPR044161">
    <property type="entry name" value="SPS"/>
</dbReference>
<feature type="domain" description="Glycosyltransferase subfamily 4-like N-terminal" evidence="8">
    <location>
        <begin position="34"/>
        <end position="230"/>
    </location>
</feature>
<keyword evidence="3" id="KW-0328">Glycosyltransferase</keyword>
<dbReference type="Gene3D" id="3.40.50.2000">
    <property type="entry name" value="Glycogen Phosphorylase B"/>
    <property type="match status" value="2"/>
</dbReference>
<reference evidence="9" key="1">
    <citation type="journal article" date="2015" name="ISME J.">
        <title>Draft Genome Sequence of Streptomyces incarnatus NRRL8089, which Produces the Nucleoside Antibiotic Sinefungin.</title>
        <authorList>
            <person name="Oshima K."/>
            <person name="Hattori M."/>
            <person name="Shimizu H."/>
            <person name="Fukuda K."/>
            <person name="Nemoto M."/>
            <person name="Inagaki K."/>
            <person name="Tamura T."/>
        </authorList>
    </citation>
    <scope>NUCLEOTIDE SEQUENCE</scope>
    <source>
        <strain evidence="9">FACHB-1277</strain>
    </source>
</reference>
<evidence type="ECO:0000313" key="9">
    <source>
        <dbReference type="EMBL" id="MBD2152550.1"/>
    </source>
</evidence>
<dbReference type="NCBIfam" id="TIGR02471">
    <property type="entry name" value="sucr_syn_bact_C"/>
    <property type="match status" value="1"/>
</dbReference>
<dbReference type="CDD" id="cd03800">
    <property type="entry name" value="GT4_sucrose_synthase"/>
    <property type="match status" value="1"/>
</dbReference>
<comment type="similarity">
    <text evidence="1">Belongs to the glycosyltransferase 1 family.</text>
</comment>
<dbReference type="Proteomes" id="UP000631421">
    <property type="component" value="Unassembled WGS sequence"/>
</dbReference>
<dbReference type="SUPFAM" id="SSF53756">
    <property type="entry name" value="UDP-Glycosyltransferase/glycogen phosphorylase"/>
    <property type="match status" value="1"/>
</dbReference>
<dbReference type="InterPro" id="IPR006380">
    <property type="entry name" value="SPP-like_dom"/>
</dbReference>
<feature type="domain" description="Glycosyl transferase family 1" evidence="6">
    <location>
        <begin position="248"/>
        <end position="426"/>
    </location>
</feature>
<evidence type="ECO:0000256" key="1">
    <source>
        <dbReference type="ARBA" id="ARBA00006530"/>
    </source>
</evidence>
<dbReference type="Gene3D" id="3.40.50.1000">
    <property type="entry name" value="HAD superfamily/HAD-like"/>
    <property type="match status" value="1"/>
</dbReference>
<comment type="caution">
    <text evidence="9">The sequence shown here is derived from an EMBL/GenBank/DDBJ whole genome shotgun (WGS) entry which is preliminary data.</text>
</comment>
<evidence type="ECO:0000259" key="6">
    <source>
        <dbReference type="Pfam" id="PF00534"/>
    </source>
</evidence>
<dbReference type="EC" id="2.4.1.14" evidence="2"/>
<dbReference type="InterPro" id="IPR012822">
    <property type="entry name" value="SucroseP_synth_GlycoTrfase_dom"/>
</dbReference>
<evidence type="ECO:0000259" key="8">
    <source>
        <dbReference type="Pfam" id="PF13439"/>
    </source>
</evidence>
<protein>
    <recommendedName>
        <fullName evidence="2">sucrose-phosphate synthase</fullName>
        <ecNumber evidence="2">2.4.1.14</ecNumber>
    </recommendedName>
</protein>
<dbReference type="RefSeq" id="WP_190353017.1">
    <property type="nucleotide sequence ID" value="NZ_JACJPY010000116.1"/>
</dbReference>
<evidence type="ECO:0000256" key="3">
    <source>
        <dbReference type="ARBA" id="ARBA00022676"/>
    </source>
</evidence>
<dbReference type="EMBL" id="JACJPY010000116">
    <property type="protein sequence ID" value="MBD2152550.1"/>
    <property type="molecule type" value="Genomic_DNA"/>
</dbReference>
<dbReference type="PANTHER" id="PTHR46039:SF5">
    <property type="entry name" value="SUCROSE-PHOSPHATE SYNTHASE 3-RELATED"/>
    <property type="match status" value="1"/>
</dbReference>
<organism evidence="9 10">
    <name type="scientific">Pseudanabaena cinerea FACHB-1277</name>
    <dbReference type="NCBI Taxonomy" id="2949581"/>
    <lineage>
        <taxon>Bacteria</taxon>
        <taxon>Bacillati</taxon>
        <taxon>Cyanobacteriota</taxon>
        <taxon>Cyanophyceae</taxon>
        <taxon>Pseudanabaenales</taxon>
        <taxon>Pseudanabaenaceae</taxon>
        <taxon>Pseudanabaena</taxon>
        <taxon>Pseudanabaena cinerea</taxon>
    </lineage>
</organism>
<evidence type="ECO:0000259" key="7">
    <source>
        <dbReference type="Pfam" id="PF05116"/>
    </source>
</evidence>
<dbReference type="AlphaFoldDB" id="A0A926UWM9"/>
<dbReference type="InterPro" id="IPR001296">
    <property type="entry name" value="Glyco_trans_1"/>
</dbReference>
<dbReference type="GO" id="GO:0046524">
    <property type="term" value="F:sucrose-phosphate synthase activity"/>
    <property type="evidence" value="ECO:0007669"/>
    <property type="project" value="UniProtKB-EC"/>
</dbReference>
<evidence type="ECO:0000256" key="4">
    <source>
        <dbReference type="ARBA" id="ARBA00022679"/>
    </source>
</evidence>
<dbReference type="Pfam" id="PF13439">
    <property type="entry name" value="Glyco_transf_4"/>
    <property type="match status" value="1"/>
</dbReference>
<dbReference type="Pfam" id="PF00534">
    <property type="entry name" value="Glycos_transf_1"/>
    <property type="match status" value="1"/>
</dbReference>
<dbReference type="InterPro" id="IPR006379">
    <property type="entry name" value="HAD-SF_hydro_IIB"/>
</dbReference>
<dbReference type="SUPFAM" id="SSF56784">
    <property type="entry name" value="HAD-like"/>
    <property type="match status" value="1"/>
</dbReference>
<dbReference type="PANTHER" id="PTHR46039">
    <property type="entry name" value="SUCROSE-PHOSPHATE SYNTHASE 3-RELATED"/>
    <property type="match status" value="1"/>
</dbReference>
<sequence>MSNKNHRSLYILLISIHGLIRSHNLELGRDADTGGQTKYVVELAKALAKQTNVERVNLVTRRIIDAAVDAEYSLETEALAANAQIARIEAGPEGYIPKEELWSYLDSFTDRLFAWLLKQPRLPDIIHTHYADAGYVGVRLSHLTGLPLIHTGHSLGRDKLRRLLGSGMLLEQIEERYHMLQRVSAEEDTLSTADLVITSTRNEIEDQYELYDYYTPEKMAIIPPGTDLEQFYPPTENNQAIAFQEVLAKFLNNPEKPIILALSRPDQRKNIVTLLEAYGQSPRLQELSNLVIVAGNRQDIRELNEGAQNVLTELLLVMDCYDLYGRVALPKHHSSGEVADIYRLAVKSKGVFVNPALTEPFGLTLLEAAASGLPLVATENGGPVDIIGNCQNGLLVDPLNEKAITEALLQILEDATLWQQFSENGLKNVAKFYSWDAHAQTYLQRIQPLVLQQEPLPKPTFSPKAGQYRKRAIFTAIDNTLLGDAEALAKFIQIVRIQHRKFLFGIATGRRLDSVLKILKTYGIPTPDVLITSLGTEIYYPPQYTADIAWNYHIDRWWTPQVLRRIIDPLPGIAPQPKEQQSRFKVSYYYDANLAPPMEEILTLLRQQELSVNATLSFGQYLDIVPARASKGLALRYVARQWNIPLEQVLVNGGSGGDEDMLRGNTLGVVVDNRHREELLNLSDSDRVYFADSAHAGGILEAIAHYDFFNL</sequence>
<dbReference type="NCBIfam" id="TIGR02472">
    <property type="entry name" value="sucr_P_syn_N"/>
    <property type="match status" value="1"/>
</dbReference>
<accession>A0A926UWM9</accession>
<keyword evidence="9" id="KW-0378">Hydrolase</keyword>
<dbReference type="InterPro" id="IPR036412">
    <property type="entry name" value="HAD-like_sf"/>
</dbReference>
<name>A0A926UWM9_9CYAN</name>
<dbReference type="InterPro" id="IPR028098">
    <property type="entry name" value="Glyco_trans_4-like_N"/>
</dbReference>
<dbReference type="Pfam" id="PF05116">
    <property type="entry name" value="S6PP"/>
    <property type="match status" value="1"/>
</dbReference>
<proteinExistence type="inferred from homology"/>
<comment type="catalytic activity">
    <reaction evidence="5">
        <text>beta-D-fructose 6-phosphate + UDP-alpha-D-glucose = sucrose 6(F)-phosphate + UDP + H(+)</text>
        <dbReference type="Rhea" id="RHEA:22172"/>
        <dbReference type="ChEBI" id="CHEBI:15378"/>
        <dbReference type="ChEBI" id="CHEBI:57634"/>
        <dbReference type="ChEBI" id="CHEBI:57723"/>
        <dbReference type="ChEBI" id="CHEBI:58223"/>
        <dbReference type="ChEBI" id="CHEBI:58885"/>
        <dbReference type="EC" id="2.4.1.14"/>
    </reaction>
</comment>
<evidence type="ECO:0000256" key="5">
    <source>
        <dbReference type="ARBA" id="ARBA00047471"/>
    </source>
</evidence>
<feature type="domain" description="Sucrose phosphatase-like" evidence="7">
    <location>
        <begin position="471"/>
        <end position="707"/>
    </location>
</feature>